<keyword evidence="3" id="KW-1185">Reference proteome</keyword>
<dbReference type="EMBL" id="MBEW02000006">
    <property type="protein sequence ID" value="RDY21551.1"/>
    <property type="molecule type" value="Genomic_DNA"/>
</dbReference>
<proteinExistence type="predicted"/>
<name>A0A371IM60_9FIRM</name>
<evidence type="ECO:0000313" key="3">
    <source>
        <dbReference type="Proteomes" id="UP000093352"/>
    </source>
</evidence>
<keyword evidence="1" id="KW-0812">Transmembrane</keyword>
<sequence>MSGIWEIGILLMGIGVLFFSVYLGLLFKSLSETVKDARRIIYNNEREIEDIILSIANLSIRADNMTNGIANLGIFKGVGRSALSIAQKRRKRMSRR</sequence>
<dbReference type="AlphaFoldDB" id="A0A371IM60"/>
<dbReference type="Proteomes" id="UP000093352">
    <property type="component" value="Unassembled WGS sequence"/>
</dbReference>
<evidence type="ECO:0000256" key="1">
    <source>
        <dbReference type="SAM" id="Phobius"/>
    </source>
</evidence>
<accession>A0A371IM60</accession>
<organism evidence="2 3">
    <name type="scientific">Criibacterium bergeronii</name>
    <dbReference type="NCBI Taxonomy" id="1871336"/>
    <lineage>
        <taxon>Bacteria</taxon>
        <taxon>Bacillati</taxon>
        <taxon>Bacillota</taxon>
        <taxon>Clostridia</taxon>
        <taxon>Peptostreptococcales</taxon>
        <taxon>Filifactoraceae</taxon>
        <taxon>Criibacterium</taxon>
    </lineage>
</organism>
<reference evidence="2 3" key="1">
    <citation type="journal article" date="2016" name="Genome Announc.">
        <title>Draft Genome Sequence of Criibacterium bergeronii gen. nov., sp. nov., Strain CCRI-22567T, Isolated from a Vaginal Sample from a Woman with Bacterial Vaginosis.</title>
        <authorList>
            <person name="Maheux A.F."/>
            <person name="Berube E."/>
            <person name="Boudreau D.K."/>
            <person name="Raymond F."/>
            <person name="Corbeil J."/>
            <person name="Roy P.H."/>
            <person name="Boissinot M."/>
            <person name="Omar R.F."/>
        </authorList>
    </citation>
    <scope>NUCLEOTIDE SEQUENCE [LARGE SCALE GENOMIC DNA]</scope>
    <source>
        <strain evidence="2 3">CCRI-22567</strain>
    </source>
</reference>
<protein>
    <submittedName>
        <fullName evidence="2">DUF948 domain-containing protein</fullName>
    </submittedName>
</protein>
<gene>
    <name evidence="2" type="ORF">BBG48_004160</name>
</gene>
<keyword evidence="1" id="KW-0472">Membrane</keyword>
<keyword evidence="1" id="KW-1133">Transmembrane helix</keyword>
<dbReference type="STRING" id="1871336.BBG48_01895"/>
<comment type="caution">
    <text evidence="2">The sequence shown here is derived from an EMBL/GenBank/DDBJ whole genome shotgun (WGS) entry which is preliminary data.</text>
</comment>
<evidence type="ECO:0000313" key="2">
    <source>
        <dbReference type="EMBL" id="RDY21551.1"/>
    </source>
</evidence>
<feature type="transmembrane region" description="Helical" evidence="1">
    <location>
        <begin position="7"/>
        <end position="27"/>
    </location>
</feature>
<dbReference type="RefSeq" id="WP_094754377.1">
    <property type="nucleotide sequence ID" value="NZ_MBEW02000006.1"/>
</dbReference>